<dbReference type="PANTHER" id="PTHR46749:SF1">
    <property type="entry name" value="COMPLEX III ASSEMBLY FACTOR LYRM7"/>
    <property type="match status" value="1"/>
</dbReference>
<organism evidence="2 3">
    <name type="scientific">Stylonychia lemnae</name>
    <name type="common">Ciliate</name>
    <dbReference type="NCBI Taxonomy" id="5949"/>
    <lineage>
        <taxon>Eukaryota</taxon>
        <taxon>Sar</taxon>
        <taxon>Alveolata</taxon>
        <taxon>Ciliophora</taxon>
        <taxon>Intramacronucleata</taxon>
        <taxon>Spirotrichea</taxon>
        <taxon>Stichotrichia</taxon>
        <taxon>Sporadotrichida</taxon>
        <taxon>Oxytrichidae</taxon>
        <taxon>Stylonychinae</taxon>
        <taxon>Stylonychia</taxon>
    </lineage>
</organism>
<protein>
    <submittedName>
        <fullName evidence="2">Uncharacterized protein</fullName>
    </submittedName>
</protein>
<dbReference type="GO" id="GO:0044183">
    <property type="term" value="F:protein folding chaperone"/>
    <property type="evidence" value="ECO:0007669"/>
    <property type="project" value="TreeGrafter"/>
</dbReference>
<sequence length="141" mass="16624">MLQNRIRPDLNENDAQQDLIARNELEKYIFDIENAIKNLDQQIVDAEQENEELEAKYSAYGQKISDIMIKLSTKKCRIQIRRSILDQREETDPAKVNELLFQFEETRRMLLQQVVQGNAQPDGTYRWKVRKEHAMGASIKE</sequence>
<dbReference type="Proteomes" id="UP000039865">
    <property type="component" value="Unassembled WGS sequence"/>
</dbReference>
<evidence type="ECO:0000313" key="2">
    <source>
        <dbReference type="EMBL" id="CDW83352.1"/>
    </source>
</evidence>
<name>A0A078APY6_STYLE</name>
<dbReference type="GO" id="GO:0034551">
    <property type="term" value="P:mitochondrial respiratory chain complex III assembly"/>
    <property type="evidence" value="ECO:0007669"/>
    <property type="project" value="TreeGrafter"/>
</dbReference>
<accession>A0A078APY6</accession>
<proteinExistence type="predicted"/>
<evidence type="ECO:0000313" key="3">
    <source>
        <dbReference type="Proteomes" id="UP000039865"/>
    </source>
</evidence>
<evidence type="ECO:0000256" key="1">
    <source>
        <dbReference type="SAM" id="Coils"/>
    </source>
</evidence>
<dbReference type="InParanoid" id="A0A078APY6"/>
<keyword evidence="3" id="KW-1185">Reference proteome</keyword>
<feature type="coiled-coil region" evidence="1">
    <location>
        <begin position="22"/>
        <end position="63"/>
    </location>
</feature>
<gene>
    <name evidence="2" type="primary">Contig15511.g16529</name>
    <name evidence="2" type="ORF">STYLEM_12396</name>
</gene>
<reference evidence="2 3" key="1">
    <citation type="submission" date="2014-06" db="EMBL/GenBank/DDBJ databases">
        <authorList>
            <person name="Swart Estienne"/>
        </authorList>
    </citation>
    <scope>NUCLEOTIDE SEQUENCE [LARGE SCALE GENOMIC DNA]</scope>
    <source>
        <strain evidence="2 3">130c</strain>
    </source>
</reference>
<keyword evidence="1" id="KW-0175">Coiled coil</keyword>
<dbReference type="InterPro" id="IPR050435">
    <property type="entry name" value="MZM1/LYRM7"/>
</dbReference>
<dbReference type="GO" id="GO:0005759">
    <property type="term" value="C:mitochondrial matrix"/>
    <property type="evidence" value="ECO:0007669"/>
    <property type="project" value="TreeGrafter"/>
</dbReference>
<dbReference type="AlphaFoldDB" id="A0A078APY6"/>
<dbReference type="EMBL" id="CCKQ01011783">
    <property type="protein sequence ID" value="CDW83352.1"/>
    <property type="molecule type" value="Genomic_DNA"/>
</dbReference>
<dbReference type="OrthoDB" id="529194at2759"/>
<dbReference type="PANTHER" id="PTHR46749">
    <property type="entry name" value="COMPLEX III ASSEMBLY FACTOR LYRM7"/>
    <property type="match status" value="1"/>
</dbReference>